<evidence type="ECO:0000313" key="2">
    <source>
        <dbReference type="EMBL" id="AGW12541.1"/>
    </source>
</evidence>
<dbReference type="PATRIC" id="fig|1121448.10.peg.637"/>
<evidence type="ECO:0000313" key="3">
    <source>
        <dbReference type="Proteomes" id="UP000016587"/>
    </source>
</evidence>
<gene>
    <name evidence="2" type="ORF">DGI_0634</name>
</gene>
<reference evidence="2 3" key="1">
    <citation type="journal article" date="2013" name="J. Bacteriol.">
        <title>Roles of HynAB and Ech, the only two hydrogenases found in the model sulfate reducer Desulfovibrio gigas.</title>
        <authorList>
            <person name="Morais-Silva F.O."/>
            <person name="Santos C.I."/>
            <person name="Rodrigues R."/>
            <person name="Pereira I.A."/>
            <person name="Rodrigues-Pousada C."/>
        </authorList>
    </citation>
    <scope>NUCLEOTIDE SEQUENCE [LARGE SCALE GENOMIC DNA]</scope>
    <source>
        <strain evidence="3">ATCC 19364 / DSM 1382 / NCIMB 9332 / VKM B-1759</strain>
    </source>
</reference>
<dbReference type="SUPFAM" id="SSF53807">
    <property type="entry name" value="Helical backbone' metal receptor"/>
    <property type="match status" value="1"/>
</dbReference>
<dbReference type="HOGENOM" id="CLU_038034_13_1_7"/>
<dbReference type="PANTHER" id="PTHR30535:SF34">
    <property type="entry name" value="MOLYBDATE-BINDING PROTEIN MOLA"/>
    <property type="match status" value="1"/>
</dbReference>
<dbReference type="STRING" id="1121448.DGI_0634"/>
<dbReference type="PROSITE" id="PS50983">
    <property type="entry name" value="FE_B12_PBP"/>
    <property type="match status" value="1"/>
</dbReference>
<accession>T2G8T2</accession>
<dbReference type="InterPro" id="IPR002491">
    <property type="entry name" value="ABC_transptr_periplasmic_BD"/>
</dbReference>
<dbReference type="Pfam" id="PF01497">
    <property type="entry name" value="Peripla_BP_2"/>
    <property type="match status" value="1"/>
</dbReference>
<feature type="domain" description="Fe/B12 periplasmic-binding" evidence="1">
    <location>
        <begin position="48"/>
        <end position="336"/>
    </location>
</feature>
<keyword evidence="3" id="KW-1185">Reference proteome</keyword>
<protein>
    <submittedName>
        <fullName evidence="2">Putative periplasmic binding protein</fullName>
    </submittedName>
</protein>
<dbReference type="EMBL" id="CP006585">
    <property type="protein sequence ID" value="AGW12541.1"/>
    <property type="molecule type" value="Genomic_DNA"/>
</dbReference>
<name>T2G8T2_MEGG1</name>
<dbReference type="CDD" id="cd01147">
    <property type="entry name" value="HemV-2"/>
    <property type="match status" value="1"/>
</dbReference>
<proteinExistence type="predicted"/>
<reference evidence="3" key="2">
    <citation type="submission" date="2013-07" db="EMBL/GenBank/DDBJ databases">
        <authorList>
            <person name="Morais-Silva F.O."/>
            <person name="Rezende A.M."/>
            <person name="Pimentel C."/>
            <person name="Resende D.M."/>
            <person name="Santos C.I."/>
            <person name="Clemente C."/>
            <person name="de Oliveira L.M."/>
            <person name="da Silva S.M."/>
            <person name="Costa D.A."/>
            <person name="Varela-Raposo A."/>
            <person name="Horacio E.C.A."/>
            <person name="Matos M."/>
            <person name="Flores O."/>
            <person name="Ruiz J.C."/>
            <person name="Rodrigues-Pousada C."/>
        </authorList>
    </citation>
    <scope>NUCLEOTIDE SEQUENCE [LARGE SCALE GENOMIC DNA]</scope>
    <source>
        <strain evidence="3">ATCC 19364 / DSM 1382 / NCIMB 9332 / VKM B-1759</strain>
    </source>
</reference>
<dbReference type="eggNOG" id="COG0614">
    <property type="taxonomic scope" value="Bacteria"/>
</dbReference>
<organism evidence="2 3">
    <name type="scientific">Megalodesulfovibrio gigas (strain ATCC 19364 / DSM 1382 / NCIMB 9332 / VKM B-1759)</name>
    <name type="common">Desulfovibrio gigas</name>
    <dbReference type="NCBI Taxonomy" id="1121448"/>
    <lineage>
        <taxon>Bacteria</taxon>
        <taxon>Pseudomonadati</taxon>
        <taxon>Thermodesulfobacteriota</taxon>
        <taxon>Desulfovibrionia</taxon>
        <taxon>Desulfovibrionales</taxon>
        <taxon>Desulfovibrionaceae</taxon>
        <taxon>Megalodesulfovibrio</taxon>
    </lineage>
</organism>
<dbReference type="Proteomes" id="UP000016587">
    <property type="component" value="Chromosome"/>
</dbReference>
<dbReference type="Gene3D" id="3.40.50.1980">
    <property type="entry name" value="Nitrogenase molybdenum iron protein domain"/>
    <property type="match status" value="2"/>
</dbReference>
<dbReference type="AlphaFoldDB" id="T2G8T2"/>
<dbReference type="InterPro" id="IPR050902">
    <property type="entry name" value="ABC_Transporter_SBP"/>
</dbReference>
<dbReference type="PANTHER" id="PTHR30535">
    <property type="entry name" value="VITAMIN B12-BINDING PROTEIN"/>
    <property type="match status" value="1"/>
</dbReference>
<evidence type="ECO:0000259" key="1">
    <source>
        <dbReference type="PROSITE" id="PS50983"/>
    </source>
</evidence>
<sequence length="377" mass="41036">MNFVSLHRAWILLLVAAVLLPAGVAEAGGRRITDALGRTVDVPETVRHVIASGSGCLRLLTYLQAQDRIVGVDDIEVRRREFDARPYALANPQFKDMPVFGEFRGFDRPEQILTLDPLPQVIFKVHNAGLGTDPEELQAKTGIPVVVLEYGNLGGKRPQFYAALRLMAEVLADPAVQARAEAVATFFETRIADLQSRVRDIPETARPSVFVGGLASRGPHGFQSTEPGYPPFAFVNARNLAGGGAESGKAQGVVEMAKEQIVTWNPDVLFLDLATLQLGESAGGLHELKADPAYQTLTAVQQGRVYGVLPYNWYSQNFGSILANAYFIGALLYPDRFAGVDPVQEAEGIYTFLVGKPVFGEMNALFGKLAFTRIPLH</sequence>
<dbReference type="KEGG" id="dgg:DGI_0634"/>